<proteinExistence type="predicted"/>
<reference evidence="2 3" key="1">
    <citation type="submission" date="2023-03" db="EMBL/GenBank/DDBJ databases">
        <title>Bacillus Genome Sequencing.</title>
        <authorList>
            <person name="Dunlap C."/>
        </authorList>
    </citation>
    <scope>NUCLEOTIDE SEQUENCE [LARGE SCALE GENOMIC DNA]</scope>
    <source>
        <strain evidence="2 3">B-59205</strain>
    </source>
</reference>
<name>A0AAW9NZB4_9BACL</name>
<dbReference type="EMBL" id="JARSFG010000037">
    <property type="protein sequence ID" value="MEC1180625.1"/>
    <property type="molecule type" value="Genomic_DNA"/>
</dbReference>
<accession>A0AAW9NZB4</accession>
<feature type="signal peptide" evidence="1">
    <location>
        <begin position="1"/>
        <end position="22"/>
    </location>
</feature>
<protein>
    <recommendedName>
        <fullName evidence="4">Phospholipase A2 domain-containing protein</fullName>
    </recommendedName>
</protein>
<evidence type="ECO:0000313" key="3">
    <source>
        <dbReference type="Proteomes" id="UP001344888"/>
    </source>
</evidence>
<dbReference type="GO" id="GO:0006644">
    <property type="term" value="P:phospholipid metabolic process"/>
    <property type="evidence" value="ECO:0007669"/>
    <property type="project" value="InterPro"/>
</dbReference>
<comment type="caution">
    <text evidence="2">The sequence shown here is derived from an EMBL/GenBank/DDBJ whole genome shotgun (WGS) entry which is preliminary data.</text>
</comment>
<gene>
    <name evidence="2" type="ORF">P9B03_19360</name>
</gene>
<evidence type="ECO:0000256" key="1">
    <source>
        <dbReference type="SAM" id="SignalP"/>
    </source>
</evidence>
<sequence length="189" mass="21093">MKKLTLLLVIMSVFMYSIFSGSGTRAFATAVKEALSTDDLLINADVQLEAHIYYENGKPFVDIEKAKADGLAGEYIEIGLMLNQISSSSSINQADTVNAAGISIPIWGNWCGPGYGSGILKDVLDKGCQTHDKCYENKGYFNCDCDAQLVDYIEKNFSEMAFIEKLFAIAIKIYFKYTFCSPFKWGWIY</sequence>
<organism evidence="2 3">
    <name type="scientific">Metasolibacillus meyeri</name>
    <dbReference type="NCBI Taxonomy" id="1071052"/>
    <lineage>
        <taxon>Bacteria</taxon>
        <taxon>Bacillati</taxon>
        <taxon>Bacillota</taxon>
        <taxon>Bacilli</taxon>
        <taxon>Bacillales</taxon>
        <taxon>Caryophanaceae</taxon>
        <taxon>Metasolibacillus</taxon>
    </lineage>
</organism>
<evidence type="ECO:0008006" key="4">
    <source>
        <dbReference type="Google" id="ProtNLM"/>
    </source>
</evidence>
<dbReference type="SUPFAM" id="SSF48619">
    <property type="entry name" value="Phospholipase A2, PLA2"/>
    <property type="match status" value="1"/>
</dbReference>
<dbReference type="Proteomes" id="UP001344888">
    <property type="component" value="Unassembled WGS sequence"/>
</dbReference>
<dbReference type="GO" id="GO:0050482">
    <property type="term" value="P:arachidonate secretion"/>
    <property type="evidence" value="ECO:0007669"/>
    <property type="project" value="InterPro"/>
</dbReference>
<dbReference type="AlphaFoldDB" id="A0AAW9NZB4"/>
<dbReference type="GO" id="GO:0004623">
    <property type="term" value="F:phospholipase A2 activity"/>
    <property type="evidence" value="ECO:0007669"/>
    <property type="project" value="InterPro"/>
</dbReference>
<dbReference type="Gene3D" id="1.20.90.10">
    <property type="entry name" value="Phospholipase A2 domain"/>
    <property type="match status" value="1"/>
</dbReference>
<keyword evidence="1" id="KW-0732">Signal</keyword>
<evidence type="ECO:0000313" key="2">
    <source>
        <dbReference type="EMBL" id="MEC1180625.1"/>
    </source>
</evidence>
<dbReference type="RefSeq" id="WP_326125148.1">
    <property type="nucleotide sequence ID" value="NZ_JARSFG010000037.1"/>
</dbReference>
<keyword evidence="3" id="KW-1185">Reference proteome</keyword>
<feature type="chain" id="PRO_5043712652" description="Phospholipase A2 domain-containing protein" evidence="1">
    <location>
        <begin position="23"/>
        <end position="189"/>
    </location>
</feature>
<dbReference type="InterPro" id="IPR036444">
    <property type="entry name" value="PLipase_A2_dom_sf"/>
</dbReference>